<dbReference type="Pfam" id="PF00126">
    <property type="entry name" value="HTH_1"/>
    <property type="match status" value="1"/>
</dbReference>
<gene>
    <name evidence="6" type="ORF">VIBNISOn1_450124</name>
</gene>
<dbReference type="Pfam" id="PF03466">
    <property type="entry name" value="LysR_substrate"/>
    <property type="match status" value="1"/>
</dbReference>
<dbReference type="Gene3D" id="3.40.190.290">
    <property type="match status" value="1"/>
</dbReference>
<dbReference type="InterPro" id="IPR050176">
    <property type="entry name" value="LTTR"/>
</dbReference>
<proteinExistence type="inferred from homology"/>
<protein>
    <submittedName>
        <fullName evidence="6">Bacterial regulatory protein, LysR</fullName>
    </submittedName>
</protein>
<evidence type="ECO:0000259" key="5">
    <source>
        <dbReference type="PROSITE" id="PS50931"/>
    </source>
</evidence>
<dbReference type="GO" id="GO:0003677">
    <property type="term" value="F:DNA binding"/>
    <property type="evidence" value="ECO:0007669"/>
    <property type="project" value="UniProtKB-KW"/>
</dbReference>
<dbReference type="PANTHER" id="PTHR30579:SF3">
    <property type="entry name" value="TRANSCRIPTIONAL REGULATORY PROTEIN"/>
    <property type="match status" value="1"/>
</dbReference>
<evidence type="ECO:0000256" key="2">
    <source>
        <dbReference type="ARBA" id="ARBA00023015"/>
    </source>
</evidence>
<keyword evidence="2" id="KW-0805">Transcription regulation</keyword>
<keyword evidence="4" id="KW-0804">Transcription</keyword>
<evidence type="ECO:0000313" key="6">
    <source>
        <dbReference type="EMBL" id="CCO48160.1"/>
    </source>
</evidence>
<dbReference type="RefSeq" id="WP_022612732.1">
    <property type="nucleotide sequence ID" value="NZ_LK391965.1"/>
</dbReference>
<dbReference type="InterPro" id="IPR036390">
    <property type="entry name" value="WH_DNA-bd_sf"/>
</dbReference>
<dbReference type="Gene3D" id="1.10.10.10">
    <property type="entry name" value="Winged helix-like DNA-binding domain superfamily/Winged helix DNA-binding domain"/>
    <property type="match status" value="1"/>
</dbReference>
<evidence type="ECO:0000256" key="3">
    <source>
        <dbReference type="ARBA" id="ARBA00023125"/>
    </source>
</evidence>
<dbReference type="AlphaFoldDB" id="A0AAV2VUR5"/>
<sequence length="295" mass="32958">MDWNSLKTLTYVSQNGSITSAAKALGVNYTTVLRRIESLEKEIGGKLFERGSKGYKPTQLAEEVLALAFSMQESAEKIERHIVGKEFLPKGIVKITAPFNITNHYLPPVLASITRDYPDIRYEILSSNDLYNLNSRVADIAIRATSSPPEHLIGRNAATIPWGMFVSTQFESTYSALPTLDTLADFPLIGGMGNMLNLPAFSWLEAHFSRSIVMRCDELTAMSYYAQSGHGIAFLPVDQRREGLLEVAEFGPGKTSDLWILTHPDLRKSERVRIVSQYLVDYFKALNFETPSSPK</sequence>
<dbReference type="InterPro" id="IPR005119">
    <property type="entry name" value="LysR_subst-bd"/>
</dbReference>
<dbReference type="SUPFAM" id="SSF46785">
    <property type="entry name" value="Winged helix' DNA-binding domain"/>
    <property type="match status" value="1"/>
</dbReference>
<dbReference type="Proteomes" id="UP000018211">
    <property type="component" value="Unassembled WGS sequence"/>
</dbReference>
<dbReference type="PROSITE" id="PS50931">
    <property type="entry name" value="HTH_LYSR"/>
    <property type="match status" value="1"/>
</dbReference>
<dbReference type="GO" id="GO:0003700">
    <property type="term" value="F:DNA-binding transcription factor activity"/>
    <property type="evidence" value="ECO:0007669"/>
    <property type="project" value="InterPro"/>
</dbReference>
<comment type="similarity">
    <text evidence="1">Belongs to the LysR transcriptional regulatory family.</text>
</comment>
<reference evidence="6 7" key="1">
    <citation type="journal article" date="2013" name="ISME J.">
        <title>Comparative genomics of pathogenic lineages of Vibrio nigripulchritudo identifies virulence-associated traits.</title>
        <authorList>
            <person name="Goudenege D."/>
            <person name="Labreuche Y."/>
            <person name="Krin E."/>
            <person name="Ansquer D."/>
            <person name="Mangenot S."/>
            <person name="Calteau A."/>
            <person name="Medigue C."/>
            <person name="Mazel D."/>
            <person name="Polz M.F."/>
            <person name="Le Roux F."/>
        </authorList>
    </citation>
    <scope>NUCLEOTIDE SEQUENCE [LARGE SCALE GENOMIC DNA]</scope>
    <source>
        <strain evidence="6 7">SOn1</strain>
    </source>
</reference>
<accession>A0AAV2VUR5</accession>
<comment type="caution">
    <text evidence="6">The sequence shown here is derived from an EMBL/GenBank/DDBJ whole genome shotgun (WGS) entry which is preliminary data.</text>
</comment>
<organism evidence="6 7">
    <name type="scientific">Vibrio nigripulchritudo SOn1</name>
    <dbReference type="NCBI Taxonomy" id="1238450"/>
    <lineage>
        <taxon>Bacteria</taxon>
        <taxon>Pseudomonadati</taxon>
        <taxon>Pseudomonadota</taxon>
        <taxon>Gammaproteobacteria</taxon>
        <taxon>Vibrionales</taxon>
        <taxon>Vibrionaceae</taxon>
        <taxon>Vibrio</taxon>
    </lineage>
</organism>
<dbReference type="InterPro" id="IPR000847">
    <property type="entry name" value="LysR_HTH_N"/>
</dbReference>
<dbReference type="SUPFAM" id="SSF53850">
    <property type="entry name" value="Periplasmic binding protein-like II"/>
    <property type="match status" value="1"/>
</dbReference>
<name>A0AAV2VUR5_9VIBR</name>
<evidence type="ECO:0000256" key="4">
    <source>
        <dbReference type="ARBA" id="ARBA00023163"/>
    </source>
</evidence>
<evidence type="ECO:0000313" key="7">
    <source>
        <dbReference type="Proteomes" id="UP000018211"/>
    </source>
</evidence>
<keyword evidence="3" id="KW-0238">DNA-binding</keyword>
<evidence type="ECO:0000256" key="1">
    <source>
        <dbReference type="ARBA" id="ARBA00009437"/>
    </source>
</evidence>
<dbReference type="EMBL" id="CAOF01000137">
    <property type="protein sequence ID" value="CCO48160.1"/>
    <property type="molecule type" value="Genomic_DNA"/>
</dbReference>
<feature type="domain" description="HTH lysR-type" evidence="5">
    <location>
        <begin position="1"/>
        <end position="58"/>
    </location>
</feature>
<dbReference type="PANTHER" id="PTHR30579">
    <property type="entry name" value="TRANSCRIPTIONAL REGULATOR"/>
    <property type="match status" value="1"/>
</dbReference>
<dbReference type="InterPro" id="IPR036388">
    <property type="entry name" value="WH-like_DNA-bd_sf"/>
</dbReference>